<feature type="transmembrane region" description="Helical" evidence="6">
    <location>
        <begin position="78"/>
        <end position="95"/>
    </location>
</feature>
<evidence type="ECO:0000256" key="4">
    <source>
        <dbReference type="ARBA" id="ARBA00022989"/>
    </source>
</evidence>
<dbReference type="Gene3D" id="1.20.1250.20">
    <property type="entry name" value="MFS general substrate transporter like domains"/>
    <property type="match status" value="1"/>
</dbReference>
<dbReference type="Gene3D" id="1.20.1720.10">
    <property type="entry name" value="Multidrug resistance protein D"/>
    <property type="match status" value="1"/>
</dbReference>
<feature type="transmembrane region" description="Helical" evidence="6">
    <location>
        <begin position="47"/>
        <end position="66"/>
    </location>
</feature>
<evidence type="ECO:0000313" key="9">
    <source>
        <dbReference type="Proteomes" id="UP000254100"/>
    </source>
</evidence>
<dbReference type="SUPFAM" id="SSF103473">
    <property type="entry name" value="MFS general substrate transporter"/>
    <property type="match status" value="1"/>
</dbReference>
<keyword evidence="4 6" id="KW-1133">Transmembrane helix</keyword>
<gene>
    <name evidence="8" type="primary">bmr3</name>
    <name evidence="8" type="ORF">NCTC13832_02242</name>
</gene>
<dbReference type="GO" id="GO:0005886">
    <property type="term" value="C:plasma membrane"/>
    <property type="evidence" value="ECO:0007669"/>
    <property type="project" value="UniProtKB-SubCell"/>
</dbReference>
<dbReference type="Proteomes" id="UP000254100">
    <property type="component" value="Unassembled WGS sequence"/>
</dbReference>
<feature type="domain" description="Major facilitator superfamily (MFS) profile" evidence="7">
    <location>
        <begin position="12"/>
        <end position="521"/>
    </location>
</feature>
<organism evidence="8 9">
    <name type="scientific">Staphylococcus microti</name>
    <dbReference type="NCBI Taxonomy" id="569857"/>
    <lineage>
        <taxon>Bacteria</taxon>
        <taxon>Bacillati</taxon>
        <taxon>Bacillota</taxon>
        <taxon>Bacilli</taxon>
        <taxon>Bacillales</taxon>
        <taxon>Staphylococcaceae</taxon>
        <taxon>Staphylococcus</taxon>
    </lineage>
</organism>
<dbReference type="CDD" id="cd17321">
    <property type="entry name" value="MFS_MMR_MDR_like"/>
    <property type="match status" value="1"/>
</dbReference>
<evidence type="ECO:0000256" key="3">
    <source>
        <dbReference type="ARBA" id="ARBA00022692"/>
    </source>
</evidence>
<feature type="transmembrane region" description="Helical" evidence="6">
    <location>
        <begin position="362"/>
        <end position="386"/>
    </location>
</feature>
<evidence type="ECO:0000256" key="5">
    <source>
        <dbReference type="ARBA" id="ARBA00023136"/>
    </source>
</evidence>
<feature type="transmembrane region" description="Helical" evidence="6">
    <location>
        <begin position="101"/>
        <end position="125"/>
    </location>
</feature>
<keyword evidence="2" id="KW-0813">Transport</keyword>
<evidence type="ECO:0000256" key="2">
    <source>
        <dbReference type="ARBA" id="ARBA00022448"/>
    </source>
</evidence>
<keyword evidence="5 6" id="KW-0472">Membrane</keyword>
<feature type="transmembrane region" description="Helical" evidence="6">
    <location>
        <begin position="272"/>
        <end position="298"/>
    </location>
</feature>
<feature type="transmembrane region" description="Helical" evidence="6">
    <location>
        <begin position="337"/>
        <end position="356"/>
    </location>
</feature>
<sequence>MESGKQTQFNFVAMLLLIGVFMAALDNGIISAALTTINQSFEIQPQMGAWGIAIYTLGMAVATPIAGKLADMYGRKKVYIIEVILFGLGSLLVALSPNYTFFIIARLIQSLGGGGLFVIASAHFISTYDRSKQGAMLGALGAMNGIASVLGPNLGSLLIKLTGTWHWLFLINVPIAVFITVFVMLKMSETQRPVQKKMDTYAIMMFSLSTLFVMFGIYNIRASSAMSSTMRWSVVVFFALAILGYALMIWIEKRNEGKNIDAFLPYSLLRKPTFSAILVMGICSGMLIGAIIFIPSFVENVLHVSAADSGFWLTPLALASGVGASMGGRMVDKKGPVFALIVASLISILGYGGLALFTTGVVTFMCFSIIAGLGFGFTIGAPMTVLATRTAGYAEDRNSTVIATLSVSRQMGITIAPTLFATLIQLGFSQTMAKVMDTLAERRIARQEVPAHLMDKVEQVNGSTYALWQQLESMPQTPVRQALMHALESVASTAFMPVFLTATLSSVVILVLTLIFRRQFSE</sequence>
<comment type="subcellular location">
    <subcellularLocation>
        <location evidence="1">Cell membrane</location>
        <topology evidence="1">Multi-pass membrane protein</topology>
    </subcellularLocation>
</comment>
<feature type="transmembrane region" description="Helical" evidence="6">
    <location>
        <begin position="12"/>
        <end position="35"/>
    </location>
</feature>
<feature type="transmembrane region" description="Helical" evidence="6">
    <location>
        <begin position="200"/>
        <end position="220"/>
    </location>
</feature>
<feature type="transmembrane region" description="Helical" evidence="6">
    <location>
        <begin position="165"/>
        <end position="188"/>
    </location>
</feature>
<name>A0A380GVL8_9STAP</name>
<dbReference type="PROSITE" id="PS50850">
    <property type="entry name" value="MFS"/>
    <property type="match status" value="1"/>
</dbReference>
<protein>
    <submittedName>
        <fullName evidence="8">Multidrug transporter</fullName>
    </submittedName>
</protein>
<feature type="transmembrane region" description="Helical" evidence="6">
    <location>
        <begin position="310"/>
        <end position="328"/>
    </location>
</feature>
<dbReference type="InterPro" id="IPR036259">
    <property type="entry name" value="MFS_trans_sf"/>
</dbReference>
<dbReference type="AlphaFoldDB" id="A0A380GVL8"/>
<dbReference type="PANTHER" id="PTHR23501">
    <property type="entry name" value="MAJOR FACILITATOR SUPERFAMILY"/>
    <property type="match status" value="1"/>
</dbReference>
<keyword evidence="3 6" id="KW-0812">Transmembrane</keyword>
<dbReference type="RefSeq" id="WP_240626957.1">
    <property type="nucleotide sequence ID" value="NZ_JXWY01000033.1"/>
</dbReference>
<feature type="transmembrane region" description="Helical" evidence="6">
    <location>
        <begin position="494"/>
        <end position="516"/>
    </location>
</feature>
<dbReference type="PANTHER" id="PTHR23501:SF190">
    <property type="entry name" value="MAJOR FACILITATOR SUPERFAMILY MFS_1"/>
    <property type="match status" value="1"/>
</dbReference>
<dbReference type="InterPro" id="IPR011701">
    <property type="entry name" value="MFS"/>
</dbReference>
<reference evidence="8 9" key="1">
    <citation type="submission" date="2018-06" db="EMBL/GenBank/DDBJ databases">
        <authorList>
            <consortium name="Pathogen Informatics"/>
            <person name="Doyle S."/>
        </authorList>
    </citation>
    <scope>NUCLEOTIDE SEQUENCE [LARGE SCALE GENOMIC DNA]</scope>
    <source>
        <strain evidence="8 9">NCTC13832</strain>
    </source>
</reference>
<feature type="transmembrane region" description="Helical" evidence="6">
    <location>
        <begin position="407"/>
        <end position="428"/>
    </location>
</feature>
<dbReference type="GO" id="GO:0022857">
    <property type="term" value="F:transmembrane transporter activity"/>
    <property type="evidence" value="ECO:0007669"/>
    <property type="project" value="InterPro"/>
</dbReference>
<feature type="transmembrane region" description="Helical" evidence="6">
    <location>
        <begin position="232"/>
        <end position="251"/>
    </location>
</feature>
<dbReference type="Pfam" id="PF07690">
    <property type="entry name" value="MFS_1"/>
    <property type="match status" value="1"/>
</dbReference>
<evidence type="ECO:0000313" key="8">
    <source>
        <dbReference type="EMBL" id="SUM58492.1"/>
    </source>
</evidence>
<dbReference type="InterPro" id="IPR020846">
    <property type="entry name" value="MFS_dom"/>
</dbReference>
<evidence type="ECO:0000259" key="7">
    <source>
        <dbReference type="PROSITE" id="PS50850"/>
    </source>
</evidence>
<feature type="transmembrane region" description="Helical" evidence="6">
    <location>
        <begin position="137"/>
        <end position="159"/>
    </location>
</feature>
<evidence type="ECO:0000256" key="6">
    <source>
        <dbReference type="SAM" id="Phobius"/>
    </source>
</evidence>
<proteinExistence type="predicted"/>
<evidence type="ECO:0000256" key="1">
    <source>
        <dbReference type="ARBA" id="ARBA00004651"/>
    </source>
</evidence>
<accession>A0A380GVL8</accession>
<dbReference type="EMBL" id="UHDT01000001">
    <property type="protein sequence ID" value="SUM58492.1"/>
    <property type="molecule type" value="Genomic_DNA"/>
</dbReference>